<dbReference type="EMBL" id="ML975162">
    <property type="protein sequence ID" value="KAF1811229.1"/>
    <property type="molecule type" value="Genomic_DNA"/>
</dbReference>
<gene>
    <name evidence="5 7" type="ORF">P152DRAFT_459633</name>
</gene>
<name>A0A6G1G087_9PEZI</name>
<keyword evidence="4" id="KW-0812">Transmembrane</keyword>
<evidence type="ECO:0000313" key="7">
    <source>
        <dbReference type="RefSeq" id="XP_033532860.1"/>
    </source>
</evidence>
<reference evidence="7" key="3">
    <citation type="submission" date="2025-04" db="UniProtKB">
        <authorList>
            <consortium name="RefSeq"/>
        </authorList>
    </citation>
    <scope>IDENTIFICATION</scope>
    <source>
        <strain evidence="7">CBS 781.70</strain>
    </source>
</reference>
<dbReference type="Gene3D" id="3.90.550.10">
    <property type="entry name" value="Spore Coat Polysaccharide Biosynthesis Protein SpsA, Chain A"/>
    <property type="match status" value="1"/>
</dbReference>
<accession>A0A6G1G087</accession>
<dbReference type="GO" id="GO:0000009">
    <property type="term" value="F:alpha-1,6-mannosyltransferase activity"/>
    <property type="evidence" value="ECO:0007669"/>
    <property type="project" value="TreeGrafter"/>
</dbReference>
<dbReference type="OrthoDB" id="205108at2759"/>
<dbReference type="Pfam" id="PF05637">
    <property type="entry name" value="Glyco_transf_34"/>
    <property type="match status" value="1"/>
</dbReference>
<keyword evidence="4" id="KW-0472">Membrane</keyword>
<evidence type="ECO:0000256" key="3">
    <source>
        <dbReference type="ARBA" id="ARBA00022679"/>
    </source>
</evidence>
<reference evidence="7" key="2">
    <citation type="submission" date="2020-04" db="EMBL/GenBank/DDBJ databases">
        <authorList>
            <consortium name="NCBI Genome Project"/>
        </authorList>
    </citation>
    <scope>NUCLEOTIDE SEQUENCE</scope>
    <source>
        <strain evidence="7">CBS 781.70</strain>
    </source>
</reference>
<comment type="similarity">
    <text evidence="1">Belongs to the glycosyltransferase 34 family.</text>
</comment>
<keyword evidence="6" id="KW-1185">Reference proteome</keyword>
<keyword evidence="3" id="KW-0808">Transferase</keyword>
<evidence type="ECO:0000256" key="2">
    <source>
        <dbReference type="ARBA" id="ARBA00022676"/>
    </source>
</evidence>
<organism evidence="5">
    <name type="scientific">Eremomyces bilateralis CBS 781.70</name>
    <dbReference type="NCBI Taxonomy" id="1392243"/>
    <lineage>
        <taxon>Eukaryota</taxon>
        <taxon>Fungi</taxon>
        <taxon>Dikarya</taxon>
        <taxon>Ascomycota</taxon>
        <taxon>Pezizomycotina</taxon>
        <taxon>Dothideomycetes</taxon>
        <taxon>Dothideomycetes incertae sedis</taxon>
        <taxon>Eremomycetales</taxon>
        <taxon>Eremomycetaceae</taxon>
        <taxon>Eremomyces</taxon>
    </lineage>
</organism>
<dbReference type="GO" id="GO:0000136">
    <property type="term" value="C:mannan polymerase complex"/>
    <property type="evidence" value="ECO:0007669"/>
    <property type="project" value="TreeGrafter"/>
</dbReference>
<dbReference type="AlphaFoldDB" id="A0A6G1G087"/>
<dbReference type="RefSeq" id="XP_033532860.1">
    <property type="nucleotide sequence ID" value="XM_033679722.1"/>
</dbReference>
<evidence type="ECO:0000313" key="6">
    <source>
        <dbReference type="Proteomes" id="UP000504638"/>
    </source>
</evidence>
<feature type="non-terminal residue" evidence="5">
    <location>
        <position position="206"/>
    </location>
</feature>
<evidence type="ECO:0000313" key="5">
    <source>
        <dbReference type="EMBL" id="KAF1811229.1"/>
    </source>
</evidence>
<proteinExistence type="inferred from homology"/>
<feature type="transmembrane region" description="Helical" evidence="4">
    <location>
        <begin position="35"/>
        <end position="54"/>
    </location>
</feature>
<dbReference type="Proteomes" id="UP000504638">
    <property type="component" value="Unplaced"/>
</dbReference>
<evidence type="ECO:0000256" key="1">
    <source>
        <dbReference type="ARBA" id="ARBA00005664"/>
    </source>
</evidence>
<keyword evidence="4" id="KW-1133">Transmembrane helix</keyword>
<dbReference type="PANTHER" id="PTHR31306:SF10">
    <property type="entry name" value="ALPHA-1,6-MANNOSYLTRANSFERASE MNN11-RELATED"/>
    <property type="match status" value="1"/>
</dbReference>
<dbReference type="InterPro" id="IPR008630">
    <property type="entry name" value="Glyco_trans_34"/>
</dbReference>
<protein>
    <submittedName>
        <fullName evidence="5 7">Uncharacterized protein</fullName>
    </submittedName>
</protein>
<evidence type="ECO:0000256" key="4">
    <source>
        <dbReference type="SAM" id="Phobius"/>
    </source>
</evidence>
<dbReference type="GO" id="GO:0006487">
    <property type="term" value="P:protein N-linked glycosylation"/>
    <property type="evidence" value="ECO:0007669"/>
    <property type="project" value="TreeGrafter"/>
</dbReference>
<dbReference type="PANTHER" id="PTHR31306">
    <property type="entry name" value="ALPHA-1,6-MANNOSYLTRANSFERASE MNN11-RELATED"/>
    <property type="match status" value="1"/>
</dbReference>
<dbReference type="InterPro" id="IPR029044">
    <property type="entry name" value="Nucleotide-diphossugar_trans"/>
</dbReference>
<dbReference type="GeneID" id="54420292"/>
<keyword evidence="2" id="KW-0328">Glycosyltransferase</keyword>
<reference evidence="5 7" key="1">
    <citation type="submission" date="2020-01" db="EMBL/GenBank/DDBJ databases">
        <authorList>
            <consortium name="DOE Joint Genome Institute"/>
            <person name="Haridas S."/>
            <person name="Albert R."/>
            <person name="Binder M."/>
            <person name="Bloem J."/>
            <person name="Labutti K."/>
            <person name="Salamov A."/>
            <person name="Andreopoulos B."/>
            <person name="Baker S.E."/>
            <person name="Barry K."/>
            <person name="Bills G."/>
            <person name="Bluhm B.H."/>
            <person name="Cannon C."/>
            <person name="Castanera R."/>
            <person name="Culley D.E."/>
            <person name="Daum C."/>
            <person name="Ezra D."/>
            <person name="Gonzalez J.B."/>
            <person name="Henrissat B."/>
            <person name="Kuo A."/>
            <person name="Liang C."/>
            <person name="Lipzen A."/>
            <person name="Lutzoni F."/>
            <person name="Magnuson J."/>
            <person name="Mondo S."/>
            <person name="Nolan M."/>
            <person name="Ohm R."/>
            <person name="Pangilinan J."/>
            <person name="Park H.-J."/>
            <person name="Ramirez L."/>
            <person name="Alfaro M."/>
            <person name="Sun H."/>
            <person name="Tritt A."/>
            <person name="Yoshinaga Y."/>
            <person name="Zwiers L.-H."/>
            <person name="Turgeon B.G."/>
            <person name="Goodwin S.B."/>
            <person name="Spatafora J.W."/>
            <person name="Crous P.W."/>
            <person name="Grigoriev I.V."/>
        </authorList>
    </citation>
    <scope>NUCLEOTIDE SEQUENCE</scope>
    <source>
        <strain evidence="5 7">CBS 781.70</strain>
    </source>
</reference>
<sequence>MHFAFPPRKSSNPPPYAMRSVRSVPFLRKSKGQSIALLCIGVVAAIWLLSNLFGGSGSSKVRVPSGMPPVVVVTAFDPKEKDRWTQHIRRNREEYAKKHGYATFLPNATAYPLEGAPISWAKVPALRHAMTLFPYSTYFFYLDPHSLIANPSLSIEAHIMNPRRLESLMITSIPVVPPDSVIKTFGHLKGDRIDLVMTQDHEGLGR</sequence>